<dbReference type="Proteomes" id="UP000249057">
    <property type="component" value="Unassembled WGS sequence"/>
</dbReference>
<evidence type="ECO:0000313" key="2">
    <source>
        <dbReference type="Proteomes" id="UP000249057"/>
    </source>
</evidence>
<proteinExistence type="predicted"/>
<accession>A0ACD1G9P7</accession>
<protein>
    <submittedName>
        <fullName evidence="1">Short-chain oxidoreductase</fullName>
    </submittedName>
</protein>
<reference evidence="1" key="1">
    <citation type="submission" date="2018-02" db="EMBL/GenBank/DDBJ databases">
        <title>The genomes of Aspergillus section Nigri reveals drivers in fungal speciation.</title>
        <authorList>
            <consortium name="DOE Joint Genome Institute"/>
            <person name="Vesth T.C."/>
            <person name="Nybo J."/>
            <person name="Theobald S."/>
            <person name="Brandl J."/>
            <person name="Frisvad J.C."/>
            <person name="Nielsen K.F."/>
            <person name="Lyhne E.K."/>
            <person name="Kogle M.E."/>
            <person name="Kuo A."/>
            <person name="Riley R."/>
            <person name="Clum A."/>
            <person name="Nolan M."/>
            <person name="Lipzen A."/>
            <person name="Salamov A."/>
            <person name="Henrissat B."/>
            <person name="Wiebenga A."/>
            <person name="De vries R.P."/>
            <person name="Grigoriev I.V."/>
            <person name="Mortensen U.H."/>
            <person name="Andersen M.R."/>
            <person name="Baker S.E."/>
        </authorList>
    </citation>
    <scope>NUCLEOTIDE SEQUENCE</scope>
    <source>
        <strain evidence="1">CBS 621.78</strain>
    </source>
</reference>
<name>A0ACD1G9P7_9EURO</name>
<keyword evidence="2" id="KW-1185">Reference proteome</keyword>
<evidence type="ECO:0000313" key="1">
    <source>
        <dbReference type="EMBL" id="RAH45841.1"/>
    </source>
</evidence>
<sequence>MSQIYLITGCSSGLGYEFARQALHRGHKVIALARDIAKLAPLQELGAATLTLDVTTSQEELDRTATAALAIYGSVDILVNNAGYTLFGAVEDLRYGLIRGKKRCIVDRMSSYDECLREFRTNVFGPIALTRGLLPHFRRRRAGTIVNIGSLCAWETYPGVGVYSASKAAFRYFTEALAQETAGTGIRTLLVEPGQFRTDLLSPRNSTFVETNIPEYRDLTAASFANFRNAHGKQRGDPTKAVARVLDVIHGENEASGRDWPGELALGPDAVEAIRNKCERTLKRLNEWQVFSSETDAGCG</sequence>
<organism evidence="1 2">
    <name type="scientific">Aspergillus brunneoviolaceus CBS 621.78</name>
    <dbReference type="NCBI Taxonomy" id="1450534"/>
    <lineage>
        <taxon>Eukaryota</taxon>
        <taxon>Fungi</taxon>
        <taxon>Dikarya</taxon>
        <taxon>Ascomycota</taxon>
        <taxon>Pezizomycotina</taxon>
        <taxon>Eurotiomycetes</taxon>
        <taxon>Eurotiomycetidae</taxon>
        <taxon>Eurotiales</taxon>
        <taxon>Aspergillaceae</taxon>
        <taxon>Aspergillus</taxon>
        <taxon>Aspergillus subgen. Circumdati</taxon>
    </lineage>
</organism>
<dbReference type="EMBL" id="KZ825342">
    <property type="protein sequence ID" value="RAH45841.1"/>
    <property type="molecule type" value="Genomic_DNA"/>
</dbReference>
<gene>
    <name evidence="1" type="ORF">BO95DRAFT_129946</name>
</gene>